<dbReference type="InterPro" id="IPR003718">
    <property type="entry name" value="OsmC/Ohr_fam"/>
</dbReference>
<dbReference type="InterPro" id="IPR036102">
    <property type="entry name" value="OsmC/Ohrsf"/>
</dbReference>
<protein>
    <recommendedName>
        <fullName evidence="3">OsmC-like protein</fullName>
    </recommendedName>
</protein>
<evidence type="ECO:0000313" key="2">
    <source>
        <dbReference type="Proteomes" id="UP000261764"/>
    </source>
</evidence>
<dbReference type="SUPFAM" id="SSF82784">
    <property type="entry name" value="OsmC-like"/>
    <property type="match status" value="1"/>
</dbReference>
<accession>A0A292III6</accession>
<dbReference type="AlphaFoldDB" id="A0A292III6"/>
<reference evidence="1 2" key="1">
    <citation type="journal article" date="2015" name="Clin. Infect. Dis.">
        <title>Genomic Investigations unmask Mycoplasma amphoriforme, a new respiratory pathogen.</title>
        <authorList>
            <person name="Gillespie S.H."/>
            <person name="Ling C.L."/>
            <person name="Oravcova K."/>
            <person name="Pinheiro M."/>
            <person name="Wells L."/>
            <person name="Bryant J.M."/>
            <person name="McHugh T.D."/>
            <person name="Bebear C."/>
            <person name="Webster D."/>
            <person name="Harris S.R."/>
            <person name="Seth-Smith H.M."/>
            <person name="Thomson N.R."/>
        </authorList>
    </citation>
    <scope>NUCLEOTIDE SEQUENCE [LARGE SCALE GENOMIC DNA]</scope>
    <source>
        <strain evidence="1 2">A39</strain>
    </source>
</reference>
<dbReference type="Proteomes" id="UP000261764">
    <property type="component" value="Chromosome I"/>
</dbReference>
<evidence type="ECO:0008006" key="3">
    <source>
        <dbReference type="Google" id="ProtNLM"/>
    </source>
</evidence>
<organism evidence="1 2">
    <name type="scientific">Mycoplasma amphoriforme A39</name>
    <dbReference type="NCBI Taxonomy" id="572419"/>
    <lineage>
        <taxon>Bacteria</taxon>
        <taxon>Bacillati</taxon>
        <taxon>Mycoplasmatota</taxon>
        <taxon>Mollicutes</taxon>
        <taxon>Mycoplasmataceae</taxon>
        <taxon>Mycoplasma</taxon>
    </lineage>
</organism>
<dbReference type="KEGG" id="mamp:MAMA39_03750"/>
<dbReference type="Gene3D" id="3.30.300.20">
    <property type="match status" value="1"/>
</dbReference>
<sequence>MIKTYNAEAVLNEDGTINATARGFNFLIDPKAGGNAASQGMTPVDAWLNGVAACELASFNMHAKVEGFEFTNAKIVIESQRDSLGGENRYFGLTEIIQHFYIQTPEDNNAVTKIVKSSQERCPLADTLKRLRDIKIQTVIHVVR</sequence>
<dbReference type="RefSeq" id="WP_343251839.1">
    <property type="nucleotide sequence ID" value="NZ_HG937516.1"/>
</dbReference>
<proteinExistence type="predicted"/>
<name>A0A292III6_9MOLU</name>
<dbReference type="PANTHER" id="PTHR35368">
    <property type="entry name" value="HYDROPEROXIDE REDUCTASE"/>
    <property type="match status" value="1"/>
</dbReference>
<dbReference type="EMBL" id="HG937516">
    <property type="protein sequence ID" value="CDN40495.1"/>
    <property type="molecule type" value="Genomic_DNA"/>
</dbReference>
<dbReference type="Pfam" id="PF02566">
    <property type="entry name" value="OsmC"/>
    <property type="match status" value="1"/>
</dbReference>
<keyword evidence="2" id="KW-1185">Reference proteome</keyword>
<gene>
    <name evidence="1" type="ORF">MAMA39_03750</name>
</gene>
<dbReference type="InterPro" id="IPR052924">
    <property type="entry name" value="OsmC/Ohr_hydroprdx_reductase"/>
</dbReference>
<dbReference type="PANTHER" id="PTHR35368:SF1">
    <property type="entry name" value="HYDROPEROXIDE REDUCTASE"/>
    <property type="match status" value="1"/>
</dbReference>
<dbReference type="InterPro" id="IPR015946">
    <property type="entry name" value="KH_dom-like_a/b"/>
</dbReference>
<evidence type="ECO:0000313" key="1">
    <source>
        <dbReference type="EMBL" id="CDN40495.1"/>
    </source>
</evidence>